<organism evidence="1 2">
    <name type="scientific">Trifolium pratense</name>
    <name type="common">Red clover</name>
    <dbReference type="NCBI Taxonomy" id="57577"/>
    <lineage>
        <taxon>Eukaryota</taxon>
        <taxon>Viridiplantae</taxon>
        <taxon>Streptophyta</taxon>
        <taxon>Embryophyta</taxon>
        <taxon>Tracheophyta</taxon>
        <taxon>Spermatophyta</taxon>
        <taxon>Magnoliopsida</taxon>
        <taxon>eudicotyledons</taxon>
        <taxon>Gunneridae</taxon>
        <taxon>Pentapetalae</taxon>
        <taxon>rosids</taxon>
        <taxon>fabids</taxon>
        <taxon>Fabales</taxon>
        <taxon>Fabaceae</taxon>
        <taxon>Papilionoideae</taxon>
        <taxon>50 kb inversion clade</taxon>
        <taxon>NPAAA clade</taxon>
        <taxon>Hologalegina</taxon>
        <taxon>IRL clade</taxon>
        <taxon>Trifolieae</taxon>
        <taxon>Trifolium</taxon>
    </lineage>
</organism>
<reference evidence="1 2" key="2">
    <citation type="journal article" date="2017" name="Front. Plant Sci.">
        <title>Gene Classification and Mining of Molecular Markers Useful in Red Clover (Trifolium pratense) Breeding.</title>
        <authorList>
            <person name="Istvanek J."/>
            <person name="Dluhosova J."/>
            <person name="Dluhos P."/>
            <person name="Patkova L."/>
            <person name="Nedelnik J."/>
            <person name="Repkova J."/>
        </authorList>
    </citation>
    <scope>NUCLEOTIDE SEQUENCE [LARGE SCALE GENOMIC DNA]</scope>
    <source>
        <strain evidence="2">cv. Tatra</strain>
        <tissue evidence="1">Young leaves</tissue>
    </source>
</reference>
<dbReference type="Proteomes" id="UP000236291">
    <property type="component" value="Unassembled WGS sequence"/>
</dbReference>
<reference evidence="1 2" key="1">
    <citation type="journal article" date="2014" name="Am. J. Bot.">
        <title>Genome assembly and annotation for red clover (Trifolium pratense; Fabaceae).</title>
        <authorList>
            <person name="Istvanek J."/>
            <person name="Jaros M."/>
            <person name="Krenek A."/>
            <person name="Repkova J."/>
        </authorList>
    </citation>
    <scope>NUCLEOTIDE SEQUENCE [LARGE SCALE GENOMIC DNA]</scope>
    <source>
        <strain evidence="2">cv. Tatra</strain>
        <tissue evidence="1">Young leaves</tissue>
    </source>
</reference>
<gene>
    <name evidence="1" type="ORF">L195_g054302</name>
</gene>
<evidence type="ECO:0000313" key="2">
    <source>
        <dbReference type="Proteomes" id="UP000236291"/>
    </source>
</evidence>
<evidence type="ECO:0000313" key="1">
    <source>
        <dbReference type="EMBL" id="PNX64981.1"/>
    </source>
</evidence>
<protein>
    <submittedName>
        <fullName evidence="1">Uncharacterized protein</fullName>
    </submittedName>
</protein>
<comment type="caution">
    <text evidence="1">The sequence shown here is derived from an EMBL/GenBank/DDBJ whole genome shotgun (WGS) entry which is preliminary data.</text>
</comment>
<dbReference type="AlphaFoldDB" id="A0A2K3KFB1"/>
<accession>A0A2K3KFB1</accession>
<feature type="non-terminal residue" evidence="1">
    <location>
        <position position="1"/>
    </location>
</feature>
<proteinExistence type="predicted"/>
<name>A0A2K3KFB1_TRIPR</name>
<dbReference type="EMBL" id="ASHM01094409">
    <property type="protein sequence ID" value="PNX64981.1"/>
    <property type="molecule type" value="Genomic_DNA"/>
</dbReference>
<sequence length="32" mass="3252">GSGQAVAGTQSHAPGELVEIKTSYYKKVCGAN</sequence>